<accession>A0A381QQW0</accession>
<dbReference type="EMBL" id="UINC01001456">
    <property type="protein sequence ID" value="SUZ81148.1"/>
    <property type="molecule type" value="Genomic_DNA"/>
</dbReference>
<gene>
    <name evidence="1" type="ORF">METZ01_LOCUS34002</name>
</gene>
<proteinExistence type="predicted"/>
<reference evidence="1" key="1">
    <citation type="submission" date="2018-05" db="EMBL/GenBank/DDBJ databases">
        <authorList>
            <person name="Lanie J.A."/>
            <person name="Ng W.-L."/>
            <person name="Kazmierczak K.M."/>
            <person name="Andrzejewski T.M."/>
            <person name="Davidsen T.M."/>
            <person name="Wayne K.J."/>
            <person name="Tettelin H."/>
            <person name="Glass J.I."/>
            <person name="Rusch D."/>
            <person name="Podicherti R."/>
            <person name="Tsui H.-C.T."/>
            <person name="Winkler M.E."/>
        </authorList>
    </citation>
    <scope>NUCLEOTIDE SEQUENCE</scope>
</reference>
<protein>
    <submittedName>
        <fullName evidence="1">Uncharacterized protein</fullName>
    </submittedName>
</protein>
<name>A0A381QQW0_9ZZZZ</name>
<organism evidence="1">
    <name type="scientific">marine metagenome</name>
    <dbReference type="NCBI Taxonomy" id="408172"/>
    <lineage>
        <taxon>unclassified sequences</taxon>
        <taxon>metagenomes</taxon>
        <taxon>ecological metagenomes</taxon>
    </lineage>
</organism>
<dbReference type="AlphaFoldDB" id="A0A381QQW0"/>
<evidence type="ECO:0000313" key="1">
    <source>
        <dbReference type="EMBL" id="SUZ81148.1"/>
    </source>
</evidence>
<sequence length="306" mass="34299">MPGGNTDKGLGAKKNEIYLSLQNSTQYIDWWHEPVPGEDFDHEGSLFSFILHPGVIYGLSNKINIYASTTFGIRTMDWFGTNHSVHHRDEDSNNDFRNANGGMLGDSKIIMRYLQKNTGAGDGYRIIIGGGIVIPSKNTITINPFLATDGEYPPHRHFSMTNGTYNYVSDLQVYYKRSSNPVFYGGSFSIEKPFEENEYLYLPPTKIDAVFSTIYKRFDSLDGSIDLSIGVQTLSQAYWDNESSPNSEALVVTPSFSYLFNLKKGALSIGIQKPFFIKGSFSGNEGDIGQRVKVWQLVLSYRSIPI</sequence>